<sequence>MAPSADAFKAFIDEIREFAGMARLAQGAGMDAAAPQALADRIVAGFEQDPPRQLKLQDGRTIYWGWQEGQAFVKSIAIRGADGELQLLGAVDDLPTLYSHRAGRAIADRGAYEAYMRERADRGSEPAIELFAEDADALAEHYPLAKRWMQAAMMGFNADCGNAAQQPSCAFVEQVDLPVDAQALDCVAPAPGRGCSLQVPDVPAADVPLGAFRQ</sequence>
<protein>
    <submittedName>
        <fullName evidence="1">Uncharacterized protein</fullName>
    </submittedName>
</protein>
<proteinExistence type="predicted"/>
<gene>
    <name evidence="1" type="ORF">FKV25_07575</name>
</gene>
<name>A0A508A701_9GAMM</name>
<keyword evidence="2" id="KW-1185">Reference proteome</keyword>
<dbReference type="EMBL" id="VICE01000071">
    <property type="protein sequence ID" value="TQD45680.1"/>
    <property type="molecule type" value="Genomic_DNA"/>
</dbReference>
<reference evidence="1 2" key="1">
    <citation type="submission" date="2019-06" db="EMBL/GenBank/DDBJ databases">
        <title>Lysobacter alkalisoli sp. nov. isolated from saline soil.</title>
        <authorList>
            <person name="Sun J.-Q."/>
            <person name="Xu L."/>
        </authorList>
    </citation>
    <scope>NUCLEOTIDE SEQUENCE [LARGE SCALE GENOMIC DNA]</scope>
    <source>
        <strain evidence="1 2">JCM 31130</strain>
    </source>
</reference>
<evidence type="ECO:0000313" key="1">
    <source>
        <dbReference type="EMBL" id="TQD45680.1"/>
    </source>
</evidence>
<dbReference type="AlphaFoldDB" id="A0A508A701"/>
<organism evidence="1 2">
    <name type="scientific">Marilutibacter aestuarii</name>
    <dbReference type="NCBI Taxonomy" id="1706195"/>
    <lineage>
        <taxon>Bacteria</taxon>
        <taxon>Pseudomonadati</taxon>
        <taxon>Pseudomonadota</taxon>
        <taxon>Gammaproteobacteria</taxon>
        <taxon>Lysobacterales</taxon>
        <taxon>Lysobacteraceae</taxon>
        <taxon>Marilutibacter</taxon>
    </lineage>
</organism>
<comment type="caution">
    <text evidence="1">The sequence shown here is derived from an EMBL/GenBank/DDBJ whole genome shotgun (WGS) entry which is preliminary data.</text>
</comment>
<accession>A0A508A701</accession>
<evidence type="ECO:0000313" key="2">
    <source>
        <dbReference type="Proteomes" id="UP000318212"/>
    </source>
</evidence>
<dbReference type="Proteomes" id="UP000318212">
    <property type="component" value="Unassembled WGS sequence"/>
</dbReference>